<dbReference type="SUPFAM" id="SSF52266">
    <property type="entry name" value="SGNH hydrolase"/>
    <property type="match status" value="1"/>
</dbReference>
<gene>
    <name evidence="3" type="ORF">MSAN_01868500</name>
</gene>
<protein>
    <submittedName>
        <fullName evidence="3">Carbohydrate esterase family 16 protein</fullName>
    </submittedName>
</protein>
<organism evidence="3 4">
    <name type="scientific">Mycena sanguinolenta</name>
    <dbReference type="NCBI Taxonomy" id="230812"/>
    <lineage>
        <taxon>Eukaryota</taxon>
        <taxon>Fungi</taxon>
        <taxon>Dikarya</taxon>
        <taxon>Basidiomycota</taxon>
        <taxon>Agaricomycotina</taxon>
        <taxon>Agaricomycetes</taxon>
        <taxon>Agaricomycetidae</taxon>
        <taxon>Agaricales</taxon>
        <taxon>Marasmiineae</taxon>
        <taxon>Mycenaceae</taxon>
        <taxon>Mycena</taxon>
    </lineage>
</organism>
<feature type="signal peptide" evidence="2">
    <location>
        <begin position="1"/>
        <end position="22"/>
    </location>
</feature>
<comment type="caution">
    <text evidence="3">The sequence shown here is derived from an EMBL/GenBank/DDBJ whole genome shotgun (WGS) entry which is preliminary data.</text>
</comment>
<dbReference type="CDD" id="cd01846">
    <property type="entry name" value="fatty_acyltransferase_like"/>
    <property type="match status" value="1"/>
</dbReference>
<dbReference type="InterPro" id="IPR001087">
    <property type="entry name" value="GDSL"/>
</dbReference>
<keyword evidence="1" id="KW-0378">Hydrolase</keyword>
<feature type="chain" id="PRO_5034075539" evidence="2">
    <location>
        <begin position="23"/>
        <end position="325"/>
    </location>
</feature>
<dbReference type="Gene3D" id="3.40.50.1110">
    <property type="entry name" value="SGNH hydrolase"/>
    <property type="match status" value="1"/>
</dbReference>
<proteinExistence type="predicted"/>
<dbReference type="Pfam" id="PF00657">
    <property type="entry name" value="Lipase_GDSL"/>
    <property type="match status" value="1"/>
</dbReference>
<dbReference type="GO" id="GO:0016788">
    <property type="term" value="F:hydrolase activity, acting on ester bonds"/>
    <property type="evidence" value="ECO:0007669"/>
    <property type="project" value="InterPro"/>
</dbReference>
<evidence type="ECO:0000313" key="3">
    <source>
        <dbReference type="EMBL" id="KAF7346406.1"/>
    </source>
</evidence>
<evidence type="ECO:0000313" key="4">
    <source>
        <dbReference type="Proteomes" id="UP000623467"/>
    </source>
</evidence>
<dbReference type="EMBL" id="JACAZH010000019">
    <property type="protein sequence ID" value="KAF7346406.1"/>
    <property type="molecule type" value="Genomic_DNA"/>
</dbReference>
<dbReference type="AlphaFoldDB" id="A0A8H7CSE4"/>
<dbReference type="Proteomes" id="UP000623467">
    <property type="component" value="Unassembled WGS sequence"/>
</dbReference>
<name>A0A8H7CSE4_9AGAR</name>
<sequence length="325" mass="35352">MTPLLPLLYALAAFSGLGSATAAAAPNSKASVFDWDKIRFMYAFGDSYTFVQGTEGFANFSFFGDAFDFAFTPQQILSNQIIPRNTSSEGSNWIEFLTGCFGGSPLNCSKQLWNFAFAGSDISGALLPLHHNYTIPLVDQVNQWATYASDVLPHPTGETLTAWWIGINDTGDTLNNASITDFPAFWETEMAAYFTAVQKAHDNGLKTHLFINVPAEDRSPSIVGNPTEAATMKTHLIQFNTALANHVAAFQAANPDATTMIFDSNAWFNMVLDSPAEFGFNDTTGFCTCADPAGFFWYNTGHPTQLVHELLAAAIDAQLRNSSTV</sequence>
<dbReference type="PANTHER" id="PTHR45648:SF85">
    <property type="entry name" value="A, PUTATIVE (AFU_ORTHOLOGUE AFUA_2G10760)-RELATED"/>
    <property type="match status" value="1"/>
</dbReference>
<dbReference type="InterPro" id="IPR036514">
    <property type="entry name" value="SGNH_hydro_sf"/>
</dbReference>
<keyword evidence="4" id="KW-1185">Reference proteome</keyword>
<evidence type="ECO:0000256" key="2">
    <source>
        <dbReference type="SAM" id="SignalP"/>
    </source>
</evidence>
<dbReference type="PANTHER" id="PTHR45648">
    <property type="entry name" value="GDSL LIPASE/ACYLHYDROLASE FAMILY PROTEIN (AFU_ORTHOLOGUE AFUA_4G14700)"/>
    <property type="match status" value="1"/>
</dbReference>
<keyword evidence="2" id="KW-0732">Signal</keyword>
<accession>A0A8H7CSE4</accession>
<reference evidence="3" key="1">
    <citation type="submission" date="2020-05" db="EMBL/GenBank/DDBJ databases">
        <title>Mycena genomes resolve the evolution of fungal bioluminescence.</title>
        <authorList>
            <person name="Tsai I.J."/>
        </authorList>
    </citation>
    <scope>NUCLEOTIDE SEQUENCE</scope>
    <source>
        <strain evidence="3">160909Yilan</strain>
    </source>
</reference>
<evidence type="ECO:0000256" key="1">
    <source>
        <dbReference type="ARBA" id="ARBA00022801"/>
    </source>
</evidence>
<dbReference type="InterPro" id="IPR051058">
    <property type="entry name" value="GDSL_Est/Lipase"/>
</dbReference>
<dbReference type="OrthoDB" id="1600564at2759"/>